<dbReference type="AlphaFoldDB" id="A0A7W7AH37"/>
<sequence>MAVTADSVVVELLAKTDGYTANINGAASTSQSGMSKIEKAAAQAEAQVQESAAAMGGAFKRAANDIEAGSARAANASRNLGRQISDIGVGLTGGQNPFLILSQQAPQVADALADTGGKAAAVATFFAGPWGAALLAAGSALGILLGKALEGGETIESLTAKLADTAQSSRMAEQAEVIFARSLEGAADASAKLNEKLKEQNQTQLQVAQSALAAAAALRQTTIQNLRAELAQASLAQAEVRRENGGFSTAATAGGAGAAAANSQRYFAAKQREADADKRVALARRAVAEAQGAVVQASIPLLDMRAAAASDKSAAATDRHAQALGRLRDAYVAAQTAAKTNEQREAAARRYREGRTRIDTNLAAEQKAIAESERKKRGPSAEVLARRAEAQRVREVRNNEAYNTEMESLNQAIIQASRLQEVDAGKLAEYSRQEVESALAKRNAQIDADESAKKYSAEQADNLRRLAKQAADIQLLNINSEEVRRRADEQKAIAQTQLNADADQLQATLGISESLDERKRLERQLLDIRFKQLRIEQDAILKDTTGRYSDAQRKQAQITKDSLPALESAGRTAIDQRYRSPYERYRRSIDGVDNLNASIDAVKVDALEAVTDELTRATTAALGLKGAFGQIVGELIRIGIQRKIIGPLADSLFGKADGSTSGAVGGLFSSIGKLFGRASGGYVAPGQTVRVNEGRGGVELLRMGAQGGTVIPLGQKAAAQAVAGTTVLQTIQVDARGAVMNDQFAAQILTRAGQDARQVVQATNDAARKGLPAAQRRFGQLGTTG</sequence>
<reference evidence="3 4" key="1">
    <citation type="submission" date="2020-08" db="EMBL/GenBank/DDBJ databases">
        <title>Genomic Encyclopedia of Type Strains, Phase IV (KMG-IV): sequencing the most valuable type-strain genomes for metagenomic binning, comparative biology and taxonomic classification.</title>
        <authorList>
            <person name="Goeker M."/>
        </authorList>
    </citation>
    <scope>NUCLEOTIDE SEQUENCE [LARGE SCALE GENOMIC DNA]</scope>
    <source>
        <strain evidence="3 4">DSM 15867</strain>
    </source>
</reference>
<accession>A0A7W7AH37</accession>
<proteinExistence type="predicted"/>
<feature type="domain" description="Bacteriophage tail tape measure N-terminal" evidence="2">
    <location>
        <begin position="71"/>
        <end position="231"/>
    </location>
</feature>
<keyword evidence="4" id="KW-1185">Reference proteome</keyword>
<evidence type="ECO:0000256" key="1">
    <source>
        <dbReference type="SAM" id="Coils"/>
    </source>
</evidence>
<name>A0A7W7AH37_9SPHN</name>
<evidence type="ECO:0000313" key="3">
    <source>
        <dbReference type="EMBL" id="MBB4616903.1"/>
    </source>
</evidence>
<comment type="caution">
    <text evidence="3">The sequence shown here is derived from an EMBL/GenBank/DDBJ whole genome shotgun (WGS) entry which is preliminary data.</text>
</comment>
<gene>
    <name evidence="3" type="ORF">GGQ96_001023</name>
</gene>
<dbReference type="EMBL" id="JACHNY010000002">
    <property type="protein sequence ID" value="MBB4616903.1"/>
    <property type="molecule type" value="Genomic_DNA"/>
</dbReference>
<organism evidence="3 4">
    <name type="scientific">Sphingomonas abaci</name>
    <dbReference type="NCBI Taxonomy" id="237611"/>
    <lineage>
        <taxon>Bacteria</taxon>
        <taxon>Pseudomonadati</taxon>
        <taxon>Pseudomonadota</taxon>
        <taxon>Alphaproteobacteria</taxon>
        <taxon>Sphingomonadales</taxon>
        <taxon>Sphingomonadaceae</taxon>
        <taxon>Sphingomonas</taxon>
    </lineage>
</organism>
<dbReference type="InterPro" id="IPR009628">
    <property type="entry name" value="Phage_tape_measure_N"/>
</dbReference>
<evidence type="ECO:0000259" key="2">
    <source>
        <dbReference type="Pfam" id="PF06791"/>
    </source>
</evidence>
<keyword evidence="1" id="KW-0175">Coiled coil</keyword>
<feature type="coiled-coil region" evidence="1">
    <location>
        <begin position="183"/>
        <end position="243"/>
    </location>
</feature>
<dbReference type="Proteomes" id="UP000574769">
    <property type="component" value="Unassembled WGS sequence"/>
</dbReference>
<evidence type="ECO:0000313" key="4">
    <source>
        <dbReference type="Proteomes" id="UP000574769"/>
    </source>
</evidence>
<dbReference type="Pfam" id="PF06791">
    <property type="entry name" value="TMP_2"/>
    <property type="match status" value="1"/>
</dbReference>
<dbReference type="RefSeq" id="WP_184112294.1">
    <property type="nucleotide sequence ID" value="NZ_JACHNY010000002.1"/>
</dbReference>
<protein>
    <recommendedName>
        <fullName evidence="2">Bacteriophage tail tape measure N-terminal domain-containing protein</fullName>
    </recommendedName>
</protein>